<reference evidence="1" key="1">
    <citation type="journal article" date="2019" name="Environ. Microbiol.">
        <title>Fungal ecological strategies reflected in gene transcription - a case study of two litter decomposers.</title>
        <authorList>
            <person name="Barbi F."/>
            <person name="Kohler A."/>
            <person name="Barry K."/>
            <person name="Baskaran P."/>
            <person name="Daum C."/>
            <person name="Fauchery L."/>
            <person name="Ihrmark K."/>
            <person name="Kuo A."/>
            <person name="LaButti K."/>
            <person name="Lipzen A."/>
            <person name="Morin E."/>
            <person name="Grigoriev I.V."/>
            <person name="Henrissat B."/>
            <person name="Lindahl B."/>
            <person name="Martin F."/>
        </authorList>
    </citation>
    <scope>NUCLEOTIDE SEQUENCE</scope>
    <source>
        <strain evidence="1">JB14</strain>
    </source>
</reference>
<evidence type="ECO:0000313" key="1">
    <source>
        <dbReference type="EMBL" id="KAE9387414.1"/>
    </source>
</evidence>
<proteinExistence type="predicted"/>
<keyword evidence="2" id="KW-1185">Reference proteome</keyword>
<dbReference type="EMBL" id="ML769802">
    <property type="protein sequence ID" value="KAE9387414.1"/>
    <property type="molecule type" value="Genomic_DNA"/>
</dbReference>
<protein>
    <submittedName>
        <fullName evidence="1">Uncharacterized protein</fullName>
    </submittedName>
</protein>
<sequence length="82" mass="9433">MPSIIIENRSSETIYSFVSKYSNSNGSDEWYKIQANGGADSWNRNNWEVVAFKNGNDSKRAGIYIPIDKKVVFYSFDDIRVE</sequence>
<dbReference type="AlphaFoldDB" id="A0A6A4GQG6"/>
<organism evidence="1 2">
    <name type="scientific">Gymnopus androsaceus JB14</name>
    <dbReference type="NCBI Taxonomy" id="1447944"/>
    <lineage>
        <taxon>Eukaryota</taxon>
        <taxon>Fungi</taxon>
        <taxon>Dikarya</taxon>
        <taxon>Basidiomycota</taxon>
        <taxon>Agaricomycotina</taxon>
        <taxon>Agaricomycetes</taxon>
        <taxon>Agaricomycetidae</taxon>
        <taxon>Agaricales</taxon>
        <taxon>Marasmiineae</taxon>
        <taxon>Omphalotaceae</taxon>
        <taxon>Gymnopus</taxon>
    </lineage>
</organism>
<evidence type="ECO:0000313" key="2">
    <source>
        <dbReference type="Proteomes" id="UP000799118"/>
    </source>
</evidence>
<dbReference type="Proteomes" id="UP000799118">
    <property type="component" value="Unassembled WGS sequence"/>
</dbReference>
<accession>A0A6A4GQG6</accession>
<name>A0A6A4GQG6_9AGAR</name>
<gene>
    <name evidence="1" type="ORF">BT96DRAFT_927621</name>
</gene>
<dbReference type="OrthoDB" id="2940489at2759"/>